<comment type="similarity">
    <text evidence="1 7">Belongs to the sirtuin family. Class I subfamily.</text>
</comment>
<evidence type="ECO:0000259" key="12">
    <source>
        <dbReference type="PROSITE" id="PS50305"/>
    </source>
</evidence>
<evidence type="ECO:0000256" key="8">
    <source>
        <dbReference type="PIRSR" id="PIRSR037938-1"/>
    </source>
</evidence>
<keyword evidence="4 7" id="KW-0479">Metal-binding</keyword>
<feature type="binding site" evidence="9">
    <location>
        <begin position="65"/>
        <end position="67"/>
    </location>
    <ligand>
        <name>NAD(+)</name>
        <dbReference type="ChEBI" id="CHEBI:57540"/>
    </ligand>
</feature>
<dbReference type="PANTHER" id="PTHR11085">
    <property type="entry name" value="NAD-DEPENDENT PROTEIN DEACYLASE SIRTUIN-5, MITOCHONDRIAL-RELATED"/>
    <property type="match status" value="1"/>
</dbReference>
<evidence type="ECO:0000256" key="1">
    <source>
        <dbReference type="ARBA" id="ARBA00006924"/>
    </source>
</evidence>
<dbReference type="Proteomes" id="UP000187013">
    <property type="component" value="Unassembled WGS sequence"/>
</dbReference>
<organism evidence="13 14">
    <name type="scientific">Zygosaccharomyces rouxii</name>
    <dbReference type="NCBI Taxonomy" id="4956"/>
    <lineage>
        <taxon>Eukaryota</taxon>
        <taxon>Fungi</taxon>
        <taxon>Dikarya</taxon>
        <taxon>Ascomycota</taxon>
        <taxon>Saccharomycotina</taxon>
        <taxon>Saccharomycetes</taxon>
        <taxon>Saccharomycetales</taxon>
        <taxon>Saccharomycetaceae</taxon>
        <taxon>Zygosaccharomyces</taxon>
    </lineage>
</organism>
<dbReference type="EMBL" id="BDGX01000019">
    <property type="protein sequence ID" value="GAV49935.1"/>
    <property type="molecule type" value="Genomic_DNA"/>
</dbReference>
<dbReference type="Gene3D" id="3.40.50.1220">
    <property type="entry name" value="TPP-binding domain"/>
    <property type="match status" value="1"/>
</dbReference>
<evidence type="ECO:0000256" key="5">
    <source>
        <dbReference type="ARBA" id="ARBA00022833"/>
    </source>
</evidence>
<dbReference type="eggNOG" id="KOG2682">
    <property type="taxonomic scope" value="Eukaryota"/>
</dbReference>
<proteinExistence type="inferred from homology"/>
<evidence type="ECO:0000313" key="13">
    <source>
        <dbReference type="EMBL" id="GAV49935.1"/>
    </source>
</evidence>
<evidence type="ECO:0000256" key="11">
    <source>
        <dbReference type="PROSITE-ProRule" id="PRU00236"/>
    </source>
</evidence>
<evidence type="ECO:0000256" key="9">
    <source>
        <dbReference type="PIRSR" id="PIRSR037938-2"/>
    </source>
</evidence>
<comment type="caution">
    <text evidence="13">The sequence shown here is derived from an EMBL/GenBank/DDBJ whole genome shotgun (WGS) entry which is preliminary data.</text>
</comment>
<feature type="binding site" evidence="9">
    <location>
        <begin position="137"/>
        <end position="140"/>
    </location>
    <ligand>
        <name>NAD(+)</name>
        <dbReference type="ChEBI" id="CHEBI:57540"/>
    </ligand>
</feature>
<evidence type="ECO:0000256" key="10">
    <source>
        <dbReference type="PIRSR" id="PIRSR037938-3"/>
    </source>
</evidence>
<feature type="binding site" evidence="10 11">
    <location>
        <position position="165"/>
    </location>
    <ligand>
        <name>Zn(2+)</name>
        <dbReference type="ChEBI" id="CHEBI:29105"/>
    </ligand>
</feature>
<dbReference type="SUPFAM" id="SSF52467">
    <property type="entry name" value="DHS-like NAD/FAD-binding domain"/>
    <property type="match status" value="1"/>
</dbReference>
<dbReference type="AlphaFoldDB" id="A0A1Q3A2I1"/>
<sequence length="354" mass="40424">MRLLRDELPRNYNSPTDKNTWRLLSSFIMDKSTIRSVSKHLQENPDAKVIFMVGAGISTPCGIPDFRSPKTGLYSNLSKLGLPFPEAVFDVDYFEENPKPFYTLAKELYPGNFKPSKFHYLMKLFEDKGRLRRIYTQNIDTLEREAKIHDKYIVEAHGSFASNVCIGCSQRFPVETFKAHLEPVKLEHKKDKGKKDEIEFDYARCDKCDSLIKPSIVFFGEGLPNNFFDTWDEDLEWLKKNKKGKHLVIVAGTSLSVYPFASLPSEVPLGFKRVLWNYEVVGDFRSNPRGGDLVFKGGSDEAAQELAKELNWLEELQELAGEEKEYKAKDAAEEVAAIANELENLDIGTETKKE</sequence>
<feature type="binding site" evidence="10 11">
    <location>
        <position position="168"/>
    </location>
    <ligand>
        <name>Zn(2+)</name>
        <dbReference type="ChEBI" id="CHEBI:29105"/>
    </ligand>
</feature>
<comment type="cofactor">
    <cofactor evidence="10">
        <name>Zn(2+)</name>
        <dbReference type="ChEBI" id="CHEBI:29105"/>
    </cofactor>
    <text evidence="10">Binds 1 zinc ion per subunit.</text>
</comment>
<dbReference type="GO" id="GO:0005634">
    <property type="term" value="C:nucleus"/>
    <property type="evidence" value="ECO:0007669"/>
    <property type="project" value="TreeGrafter"/>
</dbReference>
<dbReference type="EC" id="2.3.1.286" evidence="7"/>
<dbReference type="GO" id="GO:0070403">
    <property type="term" value="F:NAD+ binding"/>
    <property type="evidence" value="ECO:0007669"/>
    <property type="project" value="UniProtKB-UniRule"/>
</dbReference>
<dbReference type="InterPro" id="IPR026591">
    <property type="entry name" value="Sirtuin_cat_small_dom_sf"/>
</dbReference>
<name>A0A1Q3A2I1_ZYGRO</name>
<dbReference type="InterPro" id="IPR050134">
    <property type="entry name" value="NAD-dep_sirtuin_deacylases"/>
</dbReference>
<evidence type="ECO:0000256" key="4">
    <source>
        <dbReference type="ARBA" id="ARBA00022723"/>
    </source>
</evidence>
<dbReference type="Gene3D" id="3.30.1600.10">
    <property type="entry name" value="SIR2/SIRT2 'Small Domain"/>
    <property type="match status" value="1"/>
</dbReference>
<feature type="binding site" evidence="9">
    <location>
        <begin position="277"/>
        <end position="279"/>
    </location>
    <ligand>
        <name>NAD(+)</name>
        <dbReference type="ChEBI" id="CHEBI:57540"/>
    </ligand>
</feature>
<evidence type="ECO:0000256" key="6">
    <source>
        <dbReference type="ARBA" id="ARBA00023027"/>
    </source>
</evidence>
<feature type="domain" description="Deacetylase sirtuin-type" evidence="12">
    <location>
        <begin position="27"/>
        <end position="313"/>
    </location>
</feature>
<keyword evidence="3 7" id="KW-0808">Transferase</keyword>
<dbReference type="InterPro" id="IPR017328">
    <property type="entry name" value="Sirtuin_class_I"/>
</dbReference>
<evidence type="ECO:0000313" key="14">
    <source>
        <dbReference type="Proteomes" id="UP000187013"/>
    </source>
</evidence>
<feature type="binding site" evidence="10 11">
    <location>
        <position position="205"/>
    </location>
    <ligand>
        <name>Zn(2+)</name>
        <dbReference type="ChEBI" id="CHEBI:29105"/>
    </ligand>
</feature>
<dbReference type="InterPro" id="IPR029035">
    <property type="entry name" value="DHS-like_NAD/FAD-binding_dom"/>
</dbReference>
<dbReference type="GO" id="GO:0008270">
    <property type="term" value="F:zinc ion binding"/>
    <property type="evidence" value="ECO:0007669"/>
    <property type="project" value="UniProtKB-UniRule"/>
</dbReference>
<evidence type="ECO:0000256" key="2">
    <source>
        <dbReference type="ARBA" id="ARBA00022491"/>
    </source>
</evidence>
<feature type="binding site" evidence="10 11">
    <location>
        <position position="208"/>
    </location>
    <ligand>
        <name>Zn(2+)</name>
        <dbReference type="ChEBI" id="CHEBI:29105"/>
    </ligand>
</feature>
<dbReference type="PROSITE" id="PS50305">
    <property type="entry name" value="SIRTUIN"/>
    <property type="match status" value="1"/>
</dbReference>
<reference evidence="13 14" key="1">
    <citation type="submission" date="2016-08" db="EMBL/GenBank/DDBJ databases">
        <title>Draft genome sequence of allopolyploid Zygosaccharomyces rouxii.</title>
        <authorList>
            <person name="Watanabe J."/>
            <person name="Uehara K."/>
            <person name="Mogi Y."/>
            <person name="Tsukioka Y."/>
        </authorList>
    </citation>
    <scope>NUCLEOTIDE SEQUENCE [LARGE SCALE GENOMIC DNA]</scope>
    <source>
        <strain evidence="13 14">NBRC 110957</strain>
    </source>
</reference>
<dbReference type="InterPro" id="IPR026590">
    <property type="entry name" value="Ssirtuin_cat_dom"/>
</dbReference>
<feature type="active site" description="Proton acceptor" evidence="8 11">
    <location>
        <position position="157"/>
    </location>
</feature>
<feature type="binding site" evidence="9">
    <location>
        <begin position="253"/>
        <end position="254"/>
    </location>
    <ligand>
        <name>NAD(+)</name>
        <dbReference type="ChEBI" id="CHEBI:57540"/>
    </ligand>
</feature>
<dbReference type="PIRSF" id="PIRSF037938">
    <property type="entry name" value="SIR2_euk"/>
    <property type="match status" value="1"/>
</dbReference>
<feature type="binding site" evidence="9">
    <location>
        <begin position="55"/>
        <end position="59"/>
    </location>
    <ligand>
        <name>NAD(+)</name>
        <dbReference type="ChEBI" id="CHEBI:57540"/>
    </ligand>
</feature>
<keyword evidence="5 7" id="KW-0862">Zinc</keyword>
<dbReference type="PANTHER" id="PTHR11085:SF6">
    <property type="entry name" value="NAD-DEPENDENT PROTEIN DEACETYLASE SIRTUIN-2"/>
    <property type="match status" value="1"/>
</dbReference>
<evidence type="ECO:0000256" key="3">
    <source>
        <dbReference type="ARBA" id="ARBA00022679"/>
    </source>
</evidence>
<comment type="catalytic activity">
    <reaction evidence="7">
        <text>N(6)-acetyl-L-lysyl-[protein] + NAD(+) + H2O = 2''-O-acetyl-ADP-D-ribose + nicotinamide + L-lysyl-[protein]</text>
        <dbReference type="Rhea" id="RHEA:43636"/>
        <dbReference type="Rhea" id="RHEA-COMP:9752"/>
        <dbReference type="Rhea" id="RHEA-COMP:10731"/>
        <dbReference type="ChEBI" id="CHEBI:15377"/>
        <dbReference type="ChEBI" id="CHEBI:17154"/>
        <dbReference type="ChEBI" id="CHEBI:29969"/>
        <dbReference type="ChEBI" id="CHEBI:57540"/>
        <dbReference type="ChEBI" id="CHEBI:61930"/>
        <dbReference type="ChEBI" id="CHEBI:83767"/>
        <dbReference type="EC" id="2.3.1.286"/>
    </reaction>
</comment>
<evidence type="ECO:0000256" key="7">
    <source>
        <dbReference type="PIRNR" id="PIRNR037938"/>
    </source>
</evidence>
<gene>
    <name evidence="13" type="ORF">ZYGR_0S00680</name>
</gene>
<accession>A0A1Q3A2I1</accession>
<protein>
    <recommendedName>
        <fullName evidence="7">NAD-dependent protein deacetylase</fullName>
        <ecNumber evidence="7">2.3.1.286</ecNumber>
    </recommendedName>
</protein>
<keyword evidence="2" id="KW-0678">Repressor</keyword>
<dbReference type="Pfam" id="PF02146">
    <property type="entry name" value="SIR2"/>
    <property type="match status" value="1"/>
</dbReference>
<keyword evidence="6 7" id="KW-0520">NAD</keyword>
<dbReference type="InterPro" id="IPR003000">
    <property type="entry name" value="Sirtuin"/>
</dbReference>
<dbReference type="GO" id="GO:0017136">
    <property type="term" value="F:histone deacetylase activity, NAD-dependent"/>
    <property type="evidence" value="ECO:0007669"/>
    <property type="project" value="InterPro"/>
</dbReference>
<dbReference type="OrthoDB" id="420264at2759"/>